<organism evidence="1 2">
    <name type="scientific">Pluteus cervinus</name>
    <dbReference type="NCBI Taxonomy" id="181527"/>
    <lineage>
        <taxon>Eukaryota</taxon>
        <taxon>Fungi</taxon>
        <taxon>Dikarya</taxon>
        <taxon>Basidiomycota</taxon>
        <taxon>Agaricomycotina</taxon>
        <taxon>Agaricomycetes</taxon>
        <taxon>Agaricomycetidae</taxon>
        <taxon>Agaricales</taxon>
        <taxon>Pluteineae</taxon>
        <taxon>Pluteaceae</taxon>
        <taxon>Pluteus</taxon>
    </lineage>
</organism>
<keyword evidence="2" id="KW-1185">Reference proteome</keyword>
<proteinExistence type="predicted"/>
<name>A0ACD3A1L6_9AGAR</name>
<reference evidence="1 2" key="1">
    <citation type="journal article" date="2019" name="Nat. Ecol. Evol.">
        <title>Megaphylogeny resolves global patterns of mushroom evolution.</title>
        <authorList>
            <person name="Varga T."/>
            <person name="Krizsan K."/>
            <person name="Foldi C."/>
            <person name="Dima B."/>
            <person name="Sanchez-Garcia M."/>
            <person name="Sanchez-Ramirez S."/>
            <person name="Szollosi G.J."/>
            <person name="Szarkandi J.G."/>
            <person name="Papp V."/>
            <person name="Albert L."/>
            <person name="Andreopoulos W."/>
            <person name="Angelini C."/>
            <person name="Antonin V."/>
            <person name="Barry K.W."/>
            <person name="Bougher N.L."/>
            <person name="Buchanan P."/>
            <person name="Buyck B."/>
            <person name="Bense V."/>
            <person name="Catcheside P."/>
            <person name="Chovatia M."/>
            <person name="Cooper J."/>
            <person name="Damon W."/>
            <person name="Desjardin D."/>
            <person name="Finy P."/>
            <person name="Geml J."/>
            <person name="Haridas S."/>
            <person name="Hughes K."/>
            <person name="Justo A."/>
            <person name="Karasinski D."/>
            <person name="Kautmanova I."/>
            <person name="Kiss B."/>
            <person name="Kocsube S."/>
            <person name="Kotiranta H."/>
            <person name="LaButti K.M."/>
            <person name="Lechner B.E."/>
            <person name="Liimatainen K."/>
            <person name="Lipzen A."/>
            <person name="Lukacs Z."/>
            <person name="Mihaltcheva S."/>
            <person name="Morgado L.N."/>
            <person name="Niskanen T."/>
            <person name="Noordeloos M.E."/>
            <person name="Ohm R.A."/>
            <person name="Ortiz-Santana B."/>
            <person name="Ovrebo C."/>
            <person name="Racz N."/>
            <person name="Riley R."/>
            <person name="Savchenko A."/>
            <person name="Shiryaev A."/>
            <person name="Soop K."/>
            <person name="Spirin V."/>
            <person name="Szebenyi C."/>
            <person name="Tomsovsky M."/>
            <person name="Tulloss R.E."/>
            <person name="Uehling J."/>
            <person name="Grigoriev I.V."/>
            <person name="Vagvolgyi C."/>
            <person name="Papp T."/>
            <person name="Martin F.M."/>
            <person name="Miettinen O."/>
            <person name="Hibbett D.S."/>
            <person name="Nagy L.G."/>
        </authorList>
    </citation>
    <scope>NUCLEOTIDE SEQUENCE [LARGE SCALE GENOMIC DNA]</scope>
    <source>
        <strain evidence="1 2">NL-1719</strain>
    </source>
</reference>
<sequence>MSPELSPPIARLPPEMLIAIFLAARQIIPRKSFTILTISWVCQHWRTIALATPELWECIDTLNINAIRNSIIRARDRPLSIFLAILQHHNRQPVLDVLKSLPRTVTLRLVASHEDDFTRMRQFIEMTAPAPVLEILQLDALDLPKNMFSGHLPSLRRLSLSFMSLRLEHIPECPQLRSLRVANTDKPIPVIKLIQLLPAFPLLETLEIRCIFWNRPGVNVNLPGSPAELPNLRVLDLAFEDMHNTVALLKHLRLPTTCIIKLDCAQKHQDEHISLISALFVCRTSTPAVIKKIKISTESGVDLKVTERVVEDVQRSTTQGPNLDVQFWPYNLRPYPTVRMATQICQHHLDLDNLETLDLTCKFWKDQISQSFWEFVDLLPHLRTLKIRCIYVESFIDYISESIAFQSTNMSRPRFSAINKLVYEEDPGCDAEPFNLRLITLMEYLRIRMNKGFPLETLKFVRQEWEQEWIEIPEEILEGLKEVVQKLTRVVKIQKITHWDNYFDDY</sequence>
<dbReference type="Proteomes" id="UP000308600">
    <property type="component" value="Unassembled WGS sequence"/>
</dbReference>
<evidence type="ECO:0000313" key="2">
    <source>
        <dbReference type="Proteomes" id="UP000308600"/>
    </source>
</evidence>
<protein>
    <submittedName>
        <fullName evidence="1">Uncharacterized protein</fullName>
    </submittedName>
</protein>
<dbReference type="EMBL" id="ML208936">
    <property type="protein sequence ID" value="TFK59597.1"/>
    <property type="molecule type" value="Genomic_DNA"/>
</dbReference>
<accession>A0ACD3A1L6</accession>
<evidence type="ECO:0000313" key="1">
    <source>
        <dbReference type="EMBL" id="TFK59597.1"/>
    </source>
</evidence>
<gene>
    <name evidence="1" type="ORF">BDN72DRAFT_966000</name>
</gene>